<evidence type="ECO:0000313" key="8">
    <source>
        <dbReference type="Proteomes" id="UP000094487"/>
    </source>
</evidence>
<feature type="transmembrane region" description="Helical" evidence="5">
    <location>
        <begin position="141"/>
        <end position="163"/>
    </location>
</feature>
<evidence type="ECO:0000256" key="5">
    <source>
        <dbReference type="SAM" id="Phobius"/>
    </source>
</evidence>
<dbReference type="PANTHER" id="PTHR38480:SF1">
    <property type="entry name" value="SLR0254 PROTEIN"/>
    <property type="match status" value="1"/>
</dbReference>
<dbReference type="EMBL" id="MDDS01000005">
    <property type="protein sequence ID" value="ODP39414.1"/>
    <property type="molecule type" value="Genomic_DNA"/>
</dbReference>
<dbReference type="Pfam" id="PF06271">
    <property type="entry name" value="RDD"/>
    <property type="match status" value="1"/>
</dbReference>
<gene>
    <name evidence="7" type="ORF">BFL28_10040</name>
</gene>
<feature type="transmembrane region" description="Helical" evidence="5">
    <location>
        <begin position="62"/>
        <end position="81"/>
    </location>
</feature>
<dbReference type="GO" id="GO:0016020">
    <property type="term" value="C:membrane"/>
    <property type="evidence" value="ECO:0007669"/>
    <property type="project" value="UniProtKB-SubCell"/>
</dbReference>
<proteinExistence type="predicted"/>
<dbReference type="PANTHER" id="PTHR38480">
    <property type="entry name" value="SLR0254 PROTEIN"/>
    <property type="match status" value="1"/>
</dbReference>
<keyword evidence="3 5" id="KW-1133">Transmembrane helix</keyword>
<evidence type="ECO:0000259" key="6">
    <source>
        <dbReference type="Pfam" id="PF06271"/>
    </source>
</evidence>
<evidence type="ECO:0000256" key="3">
    <source>
        <dbReference type="ARBA" id="ARBA00022989"/>
    </source>
</evidence>
<feature type="domain" description="RDD" evidence="6">
    <location>
        <begin position="25"/>
        <end position="176"/>
    </location>
</feature>
<dbReference type="InterPro" id="IPR010432">
    <property type="entry name" value="RDD"/>
</dbReference>
<keyword evidence="8" id="KW-1185">Reference proteome</keyword>
<sequence>MIDPDARRIRELVTPEGVALHLRLATAGARAAAFAVDAAIMLASLIAITILAFFILGGFRTFGPAAIIWLLGLFLLRNFYFTLFESGVRAATPGKRLLKLRVVARDGGQLTGGAVLARNLMREIEVFLPLIFLASASQEGFSSKWLSIFGFAWTGIFLFMPLFNRDRLRAGDMLAGTWVVENERQRIAPDLIARPNPGADRYSFTPAELAVYGQFEIQRLADVLHHDDPDTIVTVAGVIRRKLGRSDEADGAGDDRAFLDAYYTAARLHLERGLLFGQRKRDKHDSAS</sequence>
<organism evidence="7 8">
    <name type="scientific">Sphingomonas turrisvirgatae</name>
    <dbReference type="NCBI Taxonomy" id="1888892"/>
    <lineage>
        <taxon>Bacteria</taxon>
        <taxon>Pseudomonadati</taxon>
        <taxon>Pseudomonadota</taxon>
        <taxon>Alphaproteobacteria</taxon>
        <taxon>Sphingomonadales</taxon>
        <taxon>Sphingomonadaceae</taxon>
        <taxon>Sphingomonas</taxon>
    </lineage>
</organism>
<comment type="caution">
    <text evidence="7">The sequence shown here is derived from an EMBL/GenBank/DDBJ whole genome shotgun (WGS) entry which is preliminary data.</text>
</comment>
<reference evidence="7 8" key="1">
    <citation type="submission" date="2016-08" db="EMBL/GenBank/DDBJ databases">
        <title>Draft genome of the agarase producing Sphingomonas sp. MCT13.</title>
        <authorList>
            <person name="D'Andrea M.M."/>
            <person name="Rossolini G.M."/>
            <person name="Thaller M.C."/>
        </authorList>
    </citation>
    <scope>NUCLEOTIDE SEQUENCE [LARGE SCALE GENOMIC DNA]</scope>
    <source>
        <strain evidence="7 8">MCT13</strain>
    </source>
</reference>
<keyword evidence="4 5" id="KW-0472">Membrane</keyword>
<dbReference type="Proteomes" id="UP000094487">
    <property type="component" value="Unassembled WGS sequence"/>
</dbReference>
<evidence type="ECO:0000256" key="4">
    <source>
        <dbReference type="ARBA" id="ARBA00023136"/>
    </source>
</evidence>
<accession>A0A1E3M092</accession>
<dbReference type="STRING" id="1888892.BFL28_10040"/>
<name>A0A1E3M092_9SPHN</name>
<evidence type="ECO:0000256" key="2">
    <source>
        <dbReference type="ARBA" id="ARBA00022692"/>
    </source>
</evidence>
<evidence type="ECO:0000256" key="1">
    <source>
        <dbReference type="ARBA" id="ARBA00004141"/>
    </source>
</evidence>
<evidence type="ECO:0000313" key="7">
    <source>
        <dbReference type="EMBL" id="ODP39414.1"/>
    </source>
</evidence>
<dbReference type="RefSeq" id="WP_069318915.1">
    <property type="nucleotide sequence ID" value="NZ_MDDS01000005.1"/>
</dbReference>
<comment type="subcellular location">
    <subcellularLocation>
        <location evidence="1">Membrane</location>
        <topology evidence="1">Multi-pass membrane protein</topology>
    </subcellularLocation>
</comment>
<feature type="transmembrane region" description="Helical" evidence="5">
    <location>
        <begin position="31"/>
        <end position="56"/>
    </location>
</feature>
<dbReference type="AlphaFoldDB" id="A0A1E3M092"/>
<protein>
    <recommendedName>
        <fullName evidence="6">RDD domain-containing protein</fullName>
    </recommendedName>
</protein>
<keyword evidence="2 5" id="KW-0812">Transmembrane</keyword>
<dbReference type="OrthoDB" id="9787732at2"/>